<evidence type="ECO:0000256" key="4">
    <source>
        <dbReference type="ARBA" id="ARBA00022927"/>
    </source>
</evidence>
<dbReference type="Proteomes" id="UP000076871">
    <property type="component" value="Unassembled WGS sequence"/>
</dbReference>
<feature type="region of interest" description="Disordered" evidence="7">
    <location>
        <begin position="361"/>
        <end position="391"/>
    </location>
</feature>
<feature type="domain" description="Mitochondrial outer membrane transport complex Sam37/metaxin N-terminal" evidence="10">
    <location>
        <begin position="30"/>
        <end position="153"/>
    </location>
</feature>
<comment type="subcellular location">
    <subcellularLocation>
        <location evidence="1">Mitochondrion outer membrane</location>
    </subcellularLocation>
</comment>
<keyword evidence="12" id="KW-1185">Reference proteome</keyword>
<organism evidence="11 12">
    <name type="scientific">Laetiporus sulphureus 93-53</name>
    <dbReference type="NCBI Taxonomy" id="1314785"/>
    <lineage>
        <taxon>Eukaryota</taxon>
        <taxon>Fungi</taxon>
        <taxon>Dikarya</taxon>
        <taxon>Basidiomycota</taxon>
        <taxon>Agaricomycotina</taxon>
        <taxon>Agaricomycetes</taxon>
        <taxon>Polyporales</taxon>
        <taxon>Laetiporus</taxon>
    </lineage>
</organism>
<dbReference type="AlphaFoldDB" id="A0A165H6V9"/>
<evidence type="ECO:0000256" key="9">
    <source>
        <dbReference type="SAM" id="SignalP"/>
    </source>
</evidence>
<keyword evidence="2" id="KW-0813">Transport</keyword>
<dbReference type="InterPro" id="IPR050931">
    <property type="entry name" value="Mito_Protein_Transport_Metaxin"/>
</dbReference>
<keyword evidence="6 8" id="KW-0472">Membrane</keyword>
<evidence type="ECO:0000256" key="3">
    <source>
        <dbReference type="ARBA" id="ARBA00022787"/>
    </source>
</evidence>
<dbReference type="RefSeq" id="XP_040769064.1">
    <property type="nucleotide sequence ID" value="XM_040906108.1"/>
</dbReference>
<feature type="transmembrane region" description="Helical" evidence="8">
    <location>
        <begin position="326"/>
        <end position="345"/>
    </location>
</feature>
<evidence type="ECO:0000256" key="7">
    <source>
        <dbReference type="SAM" id="MobiDB-lite"/>
    </source>
</evidence>
<dbReference type="InterPro" id="IPR019564">
    <property type="entry name" value="Sam37/metaxin_N"/>
</dbReference>
<dbReference type="PANTHER" id="PTHR12289">
    <property type="entry name" value="METAXIN RELATED"/>
    <property type="match status" value="1"/>
</dbReference>
<keyword evidence="9" id="KW-0732">Signal</keyword>
<dbReference type="PANTHER" id="PTHR12289:SF41">
    <property type="entry name" value="FAILED AXON CONNECTIONS-RELATED"/>
    <property type="match status" value="1"/>
</dbReference>
<dbReference type="Pfam" id="PF10568">
    <property type="entry name" value="Tom37"/>
    <property type="match status" value="1"/>
</dbReference>
<evidence type="ECO:0000256" key="8">
    <source>
        <dbReference type="SAM" id="Phobius"/>
    </source>
</evidence>
<feature type="compositionally biased region" description="Acidic residues" evidence="7">
    <location>
        <begin position="365"/>
        <end position="391"/>
    </location>
</feature>
<sequence>MSTSNGFSATPLVLHIWPATASVLSIDPASVAALCHLQLAVPGRFFVAYSANPDLSPSGQLPFLTHGLHNVSGLQSIVKYVENLADALNLDHSLGPVEKAQSTAYKAHVQSEYGDLLAHMMYSLHANWWNVTRPALVSMLPAPQRYFVPGRIRESYRPRLEFAGLWNVPGIEQEDDERFSVFRERRRKKKETRDQKFKKVFEREKVLEKARAFFSLYARLLGDERFFHPNSARPSSLDVLFAAHTHILIGLPFTDTLIKSLLSESFPSLVAHATAVGSFAFPDPGSFSIVETDIRTSFSSLFPRPFIISWRQQKSTSSNEARRYTLVRWGFVSLATAGLLIYLRLFGLGPGIRFAVVMDDGKEETTDEEDGALLEDDEIVDDVDEDEEEDA</sequence>
<keyword evidence="5" id="KW-0496">Mitochondrion</keyword>
<evidence type="ECO:0000259" key="10">
    <source>
        <dbReference type="Pfam" id="PF10568"/>
    </source>
</evidence>
<feature type="signal peptide" evidence="9">
    <location>
        <begin position="1"/>
        <end position="21"/>
    </location>
</feature>
<evidence type="ECO:0000256" key="6">
    <source>
        <dbReference type="ARBA" id="ARBA00023136"/>
    </source>
</evidence>
<reference evidence="11 12" key="1">
    <citation type="journal article" date="2016" name="Mol. Biol. Evol.">
        <title>Comparative Genomics of Early-Diverging Mushroom-Forming Fungi Provides Insights into the Origins of Lignocellulose Decay Capabilities.</title>
        <authorList>
            <person name="Nagy L.G."/>
            <person name="Riley R."/>
            <person name="Tritt A."/>
            <person name="Adam C."/>
            <person name="Daum C."/>
            <person name="Floudas D."/>
            <person name="Sun H."/>
            <person name="Yadav J.S."/>
            <person name="Pangilinan J."/>
            <person name="Larsson K.H."/>
            <person name="Matsuura K."/>
            <person name="Barry K."/>
            <person name="Labutti K."/>
            <person name="Kuo R."/>
            <person name="Ohm R.A."/>
            <person name="Bhattacharya S.S."/>
            <person name="Shirouzu T."/>
            <person name="Yoshinaga Y."/>
            <person name="Martin F.M."/>
            <person name="Grigoriev I.V."/>
            <person name="Hibbett D.S."/>
        </authorList>
    </citation>
    <scope>NUCLEOTIDE SEQUENCE [LARGE SCALE GENOMIC DNA]</scope>
    <source>
        <strain evidence="11 12">93-53</strain>
    </source>
</reference>
<dbReference type="EMBL" id="KV427607">
    <property type="protein sequence ID" value="KZT11324.1"/>
    <property type="molecule type" value="Genomic_DNA"/>
</dbReference>
<dbReference type="GeneID" id="63823137"/>
<evidence type="ECO:0000313" key="12">
    <source>
        <dbReference type="Proteomes" id="UP000076871"/>
    </source>
</evidence>
<dbReference type="InParanoid" id="A0A165H6V9"/>
<keyword evidence="3" id="KW-1000">Mitochondrion outer membrane</keyword>
<proteinExistence type="predicted"/>
<dbReference type="GO" id="GO:0015031">
    <property type="term" value="P:protein transport"/>
    <property type="evidence" value="ECO:0007669"/>
    <property type="project" value="UniProtKB-KW"/>
</dbReference>
<keyword evidence="8" id="KW-0812">Transmembrane</keyword>
<dbReference type="GO" id="GO:0001401">
    <property type="term" value="C:SAM complex"/>
    <property type="evidence" value="ECO:0007669"/>
    <property type="project" value="InterPro"/>
</dbReference>
<evidence type="ECO:0000256" key="1">
    <source>
        <dbReference type="ARBA" id="ARBA00004294"/>
    </source>
</evidence>
<gene>
    <name evidence="11" type="ORF">LAESUDRAFT_692034</name>
</gene>
<dbReference type="GO" id="GO:0007005">
    <property type="term" value="P:mitochondrion organization"/>
    <property type="evidence" value="ECO:0007669"/>
    <property type="project" value="TreeGrafter"/>
</dbReference>
<evidence type="ECO:0000313" key="11">
    <source>
        <dbReference type="EMBL" id="KZT11324.1"/>
    </source>
</evidence>
<dbReference type="OrthoDB" id="5835136at2759"/>
<feature type="chain" id="PRO_5007858539" description="Mitochondrial outer membrane transport complex Sam37/metaxin N-terminal domain-containing protein" evidence="9">
    <location>
        <begin position="22"/>
        <end position="391"/>
    </location>
</feature>
<evidence type="ECO:0000256" key="5">
    <source>
        <dbReference type="ARBA" id="ARBA00023128"/>
    </source>
</evidence>
<protein>
    <recommendedName>
        <fullName evidence="10">Mitochondrial outer membrane transport complex Sam37/metaxin N-terminal domain-containing protein</fullName>
    </recommendedName>
</protein>
<keyword evidence="8" id="KW-1133">Transmembrane helix</keyword>
<dbReference type="STRING" id="1314785.A0A165H6V9"/>
<accession>A0A165H6V9</accession>
<name>A0A165H6V9_9APHY</name>
<evidence type="ECO:0000256" key="2">
    <source>
        <dbReference type="ARBA" id="ARBA00022448"/>
    </source>
</evidence>
<keyword evidence="4" id="KW-0653">Protein transport</keyword>